<organism evidence="5 6">
    <name type="scientific">Paragonimus westermani</name>
    <dbReference type="NCBI Taxonomy" id="34504"/>
    <lineage>
        <taxon>Eukaryota</taxon>
        <taxon>Metazoa</taxon>
        <taxon>Spiralia</taxon>
        <taxon>Lophotrochozoa</taxon>
        <taxon>Platyhelminthes</taxon>
        <taxon>Trematoda</taxon>
        <taxon>Digenea</taxon>
        <taxon>Plagiorchiida</taxon>
        <taxon>Troglotremata</taxon>
        <taxon>Troglotrematidae</taxon>
        <taxon>Paragonimus</taxon>
    </lineage>
</organism>
<dbReference type="OrthoDB" id="3176171at2759"/>
<proteinExistence type="predicted"/>
<evidence type="ECO:0000256" key="3">
    <source>
        <dbReference type="ARBA" id="ARBA00023054"/>
    </source>
</evidence>
<feature type="non-terminal residue" evidence="5">
    <location>
        <position position="1"/>
    </location>
</feature>
<evidence type="ECO:0000313" key="6">
    <source>
        <dbReference type="Proteomes" id="UP000699462"/>
    </source>
</evidence>
<evidence type="ECO:0000259" key="4">
    <source>
        <dbReference type="Pfam" id="PF22923"/>
    </source>
</evidence>
<keyword evidence="1" id="KW-0963">Cytoplasm</keyword>
<dbReference type="EMBL" id="JTDF01022013">
    <property type="protein sequence ID" value="KAF8561069.1"/>
    <property type="molecule type" value="Genomic_DNA"/>
</dbReference>
<dbReference type="AlphaFoldDB" id="A0A8T0CZJ3"/>
<keyword evidence="6" id="KW-1185">Reference proteome</keyword>
<protein>
    <recommendedName>
        <fullName evidence="4">Kinesin-like protein KIF2A-like N-terminal domain-containing protein</fullName>
    </recommendedName>
</protein>
<feature type="domain" description="Kinesin-like protein KIF2A-like N-terminal" evidence="4">
    <location>
        <begin position="9"/>
        <end position="60"/>
    </location>
</feature>
<accession>A0A8T0CZJ3</accession>
<name>A0A8T0CZJ3_9TREM</name>
<comment type="caution">
    <text evidence="5">The sequence shown here is derived from an EMBL/GenBank/DDBJ whole genome shotgun (WGS) entry which is preliminary data.</text>
</comment>
<dbReference type="InterPro" id="IPR054473">
    <property type="entry name" value="KIF2A-like_N"/>
</dbReference>
<dbReference type="Pfam" id="PF22923">
    <property type="entry name" value="KIF2A-like_1st"/>
    <property type="match status" value="1"/>
</dbReference>
<gene>
    <name evidence="5" type="ORF">P879_11772</name>
</gene>
<dbReference type="Proteomes" id="UP000699462">
    <property type="component" value="Unassembled WGS sequence"/>
</dbReference>
<reference evidence="5 6" key="1">
    <citation type="submission" date="2019-07" db="EMBL/GenBank/DDBJ databases">
        <title>Annotation for the trematode Paragonimus westermani.</title>
        <authorList>
            <person name="Choi Y.-J."/>
        </authorList>
    </citation>
    <scope>NUCLEOTIDE SEQUENCE [LARGE SCALE GENOMIC DNA]</scope>
    <source>
        <strain evidence="5">180907_Pwestermani</strain>
    </source>
</reference>
<evidence type="ECO:0000256" key="2">
    <source>
        <dbReference type="ARBA" id="ARBA00022701"/>
    </source>
</evidence>
<evidence type="ECO:0000256" key="1">
    <source>
        <dbReference type="ARBA" id="ARBA00022490"/>
    </source>
</evidence>
<keyword evidence="2" id="KW-0493">Microtubule</keyword>
<evidence type="ECO:0000313" key="5">
    <source>
        <dbReference type="EMBL" id="KAF8561069.1"/>
    </source>
</evidence>
<keyword evidence="3" id="KW-0175">Coiled coil</keyword>
<dbReference type="GO" id="GO:0005874">
    <property type="term" value="C:microtubule"/>
    <property type="evidence" value="ECO:0007669"/>
    <property type="project" value="UniProtKB-KW"/>
</dbReference>
<sequence>MTGYGDAVLSVGTNVDIQRTDGRVHSAIVSGINPNTKSVTVEWYEKGEAKGKEIELEAIFQLNPNLRKTG</sequence>